<dbReference type="Proteomes" id="UP000789860">
    <property type="component" value="Unassembled WGS sequence"/>
</dbReference>
<organism evidence="1 2">
    <name type="scientific">Scutellospora calospora</name>
    <dbReference type="NCBI Taxonomy" id="85575"/>
    <lineage>
        <taxon>Eukaryota</taxon>
        <taxon>Fungi</taxon>
        <taxon>Fungi incertae sedis</taxon>
        <taxon>Mucoromycota</taxon>
        <taxon>Glomeromycotina</taxon>
        <taxon>Glomeromycetes</taxon>
        <taxon>Diversisporales</taxon>
        <taxon>Gigasporaceae</taxon>
        <taxon>Scutellospora</taxon>
    </lineage>
</organism>
<sequence>MSEKNRTELRYSDYWARDSLTWSVNDWDVYFIRKHPYFATPHKSHLALSEEIRSIKRIYADIEHPANKASQRLLNELKENEKNKKIWERCDKYVSLDIESQLVDIELSLDKKKGIRDGLNIARKGFKIYSEMDFESVERERKRLKAHAGNVLADSTVLHRPSPNFIISGDNDKEKISLDDNIPENCVLVE</sequence>
<proteinExistence type="predicted"/>
<accession>A0ACA9KW03</accession>
<protein>
    <submittedName>
        <fullName evidence="1">7547_t:CDS:1</fullName>
    </submittedName>
</protein>
<keyword evidence="2" id="KW-1185">Reference proteome</keyword>
<reference evidence="1" key="1">
    <citation type="submission" date="2021-06" db="EMBL/GenBank/DDBJ databases">
        <authorList>
            <person name="Kallberg Y."/>
            <person name="Tangrot J."/>
            <person name="Rosling A."/>
        </authorList>
    </citation>
    <scope>NUCLEOTIDE SEQUENCE</scope>
    <source>
        <strain evidence="1">AU212A</strain>
    </source>
</reference>
<name>A0ACA9KW03_9GLOM</name>
<dbReference type="EMBL" id="CAJVPM010003092">
    <property type="protein sequence ID" value="CAG8496708.1"/>
    <property type="molecule type" value="Genomic_DNA"/>
</dbReference>
<gene>
    <name evidence="1" type="ORF">SCALOS_LOCUS3060</name>
</gene>
<evidence type="ECO:0000313" key="1">
    <source>
        <dbReference type="EMBL" id="CAG8496708.1"/>
    </source>
</evidence>
<comment type="caution">
    <text evidence="1">The sequence shown here is derived from an EMBL/GenBank/DDBJ whole genome shotgun (WGS) entry which is preliminary data.</text>
</comment>
<evidence type="ECO:0000313" key="2">
    <source>
        <dbReference type="Proteomes" id="UP000789860"/>
    </source>
</evidence>